<dbReference type="AlphaFoldDB" id="A0A927IAT1"/>
<name>A0A927IAT1_9ACTN</name>
<keyword evidence="2" id="KW-0812">Transmembrane</keyword>
<evidence type="ECO:0000313" key="3">
    <source>
        <dbReference type="EMBL" id="MBD3930182.1"/>
    </source>
</evidence>
<keyword evidence="4" id="KW-1185">Reference proteome</keyword>
<proteinExistence type="predicted"/>
<sequence length="136" mass="14545">MTGTRRVRVSSPQTRIALARGVRGVRRPLPLPGPADPALARRVFVAQRRAAVRTVALLALVLFGTSGLIAALPVLDRLTVGGVPLSWLVLATATYPLLLLIAAWHVRAAERTEDRLRPPSAPTGDGPGRPARDGRR</sequence>
<evidence type="ECO:0000256" key="2">
    <source>
        <dbReference type="SAM" id="Phobius"/>
    </source>
</evidence>
<dbReference type="RefSeq" id="WP_191207480.1">
    <property type="nucleotide sequence ID" value="NZ_BAABKL010000021.1"/>
</dbReference>
<keyword evidence="2" id="KW-1133">Transmembrane helix</keyword>
<organism evidence="3 4">
    <name type="scientific">Streptomyces chumphonensis</name>
    <dbReference type="NCBI Taxonomy" id="1214925"/>
    <lineage>
        <taxon>Bacteria</taxon>
        <taxon>Bacillati</taxon>
        <taxon>Actinomycetota</taxon>
        <taxon>Actinomycetes</taxon>
        <taxon>Kitasatosporales</taxon>
        <taxon>Streptomycetaceae</taxon>
        <taxon>Streptomyces</taxon>
    </lineage>
</organism>
<feature type="region of interest" description="Disordered" evidence="1">
    <location>
        <begin position="111"/>
        <end position="136"/>
    </location>
</feature>
<comment type="caution">
    <text evidence="3">The sequence shown here is derived from an EMBL/GenBank/DDBJ whole genome shotgun (WGS) entry which is preliminary data.</text>
</comment>
<reference evidence="3" key="1">
    <citation type="submission" date="2020-09" db="EMBL/GenBank/DDBJ databases">
        <title>Secondary metabolite and genome analysis of marine Streptomyces chumphonensis KK1-2T.</title>
        <authorList>
            <person name="Phongsopitanun W."/>
            <person name="Kanchanasin P."/>
            <person name="Pittayakhajonwut P."/>
            <person name="Suwanborirux K."/>
            <person name="Tanasupawat S."/>
        </authorList>
    </citation>
    <scope>NUCLEOTIDE SEQUENCE</scope>
    <source>
        <strain evidence="3">KK1-2</strain>
    </source>
</reference>
<protein>
    <recommendedName>
        <fullName evidence="5">DUF485 domain-containing protein</fullName>
    </recommendedName>
</protein>
<feature type="transmembrane region" description="Helical" evidence="2">
    <location>
        <begin position="87"/>
        <end position="106"/>
    </location>
</feature>
<accession>A0A927IAT1</accession>
<evidence type="ECO:0000256" key="1">
    <source>
        <dbReference type="SAM" id="MobiDB-lite"/>
    </source>
</evidence>
<evidence type="ECO:0000313" key="4">
    <source>
        <dbReference type="Proteomes" id="UP000632289"/>
    </source>
</evidence>
<gene>
    <name evidence="3" type="ORF">IF129_01155</name>
</gene>
<dbReference type="EMBL" id="JACXYU010000001">
    <property type="protein sequence ID" value="MBD3930182.1"/>
    <property type="molecule type" value="Genomic_DNA"/>
</dbReference>
<dbReference type="Proteomes" id="UP000632289">
    <property type="component" value="Unassembled WGS sequence"/>
</dbReference>
<keyword evidence="2" id="KW-0472">Membrane</keyword>
<evidence type="ECO:0008006" key="5">
    <source>
        <dbReference type="Google" id="ProtNLM"/>
    </source>
</evidence>
<feature type="transmembrane region" description="Helical" evidence="2">
    <location>
        <begin position="50"/>
        <end position="75"/>
    </location>
</feature>